<dbReference type="PANTHER" id="PTHR24410:SF23">
    <property type="entry name" value="BTB DOMAIN-CONTAINING PROTEIN-RELATED"/>
    <property type="match status" value="1"/>
</dbReference>
<evidence type="ECO:0000256" key="2">
    <source>
        <dbReference type="SAM" id="MobiDB-lite"/>
    </source>
</evidence>
<feature type="coiled-coil region" evidence="1">
    <location>
        <begin position="102"/>
        <end position="129"/>
    </location>
</feature>
<dbReference type="PANTHER" id="PTHR24410">
    <property type="entry name" value="HL07962P-RELATED"/>
    <property type="match status" value="1"/>
</dbReference>
<dbReference type="PROSITE" id="PS50097">
    <property type="entry name" value="BTB"/>
    <property type="match status" value="1"/>
</dbReference>
<reference evidence="4" key="1">
    <citation type="submission" date="2022-08" db="EMBL/GenBank/DDBJ databases">
        <title>Novel sulfate-reducing endosymbionts in the free-living metamonad Anaeramoeba.</title>
        <authorList>
            <person name="Jerlstrom-Hultqvist J."/>
            <person name="Cepicka I."/>
            <person name="Gallot-Lavallee L."/>
            <person name="Salas-Leiva D."/>
            <person name="Curtis B.A."/>
            <person name="Zahonova K."/>
            <person name="Pipaliya S."/>
            <person name="Dacks J."/>
            <person name="Roger A.J."/>
        </authorList>
    </citation>
    <scope>NUCLEOTIDE SEQUENCE</scope>
    <source>
        <strain evidence="4">Schooner1</strain>
    </source>
</reference>
<dbReference type="InterPro" id="IPR000210">
    <property type="entry name" value="BTB/POZ_dom"/>
</dbReference>
<comment type="caution">
    <text evidence="4">The sequence shown here is derived from an EMBL/GenBank/DDBJ whole genome shotgun (WGS) entry which is preliminary data.</text>
</comment>
<organism evidence="4 5">
    <name type="scientific">Anaeramoeba flamelloides</name>
    <dbReference type="NCBI Taxonomy" id="1746091"/>
    <lineage>
        <taxon>Eukaryota</taxon>
        <taxon>Metamonada</taxon>
        <taxon>Anaeramoebidae</taxon>
        <taxon>Anaeramoeba</taxon>
    </lineage>
</organism>
<keyword evidence="1" id="KW-0175">Coiled coil</keyword>
<dbReference type="Pfam" id="PF00651">
    <property type="entry name" value="BTB"/>
    <property type="match status" value="2"/>
</dbReference>
<evidence type="ECO:0000313" key="4">
    <source>
        <dbReference type="EMBL" id="KAJ6251549.1"/>
    </source>
</evidence>
<dbReference type="Gene3D" id="3.30.710.10">
    <property type="entry name" value="Potassium Channel Kv1.1, Chain A"/>
    <property type="match status" value="1"/>
</dbReference>
<gene>
    <name evidence="4" type="ORF">M0813_14904</name>
</gene>
<dbReference type="EMBL" id="JAOAOG010000056">
    <property type="protein sequence ID" value="KAJ6251549.1"/>
    <property type="molecule type" value="Genomic_DNA"/>
</dbReference>
<sequence length="559" mass="65739">MSISFRSVFEHLFNNQRLSDLIFFVGKENKQYYVHSLLLSLSSNFFAQHLNNQINQEENKNKNEKENVNTKKMTNKQDTIISGFGKISFQEQKETMGMDLEMNNQKEINTEIEAEKEKEKEKEKQKEKQVFRLPDTKPEIFEIILKFCYSHQISELINHENALELLFSANVFQMKELKQICIDFIHDNLNENNCFETFQIAVTLKLNLLANYILNWISKKVSTVFEKPMVCNQLRRVAMISLIRILYSDRRSSILVFRRIVEWAREKCAQQKLEINTKNLKKEVSPLLTYLILDNFSREEIHEVLSCGLFELPSKETPILINSKNQEPDSINKIENHLPSKKIAKENTNQQNQKNLNTSKIVRKASVPFESLNSKIFDTETETETETETVSKMETEKINQQTSPTTNQNNNKTEIEIGLKQAPQRNLFTNYNYQSPQQQNFTNQNFTANQNNVQISIQKELQNNQIGFQNQQVINQQQQQQQQQQQEPLNFNQKPLKKQEIHISIKSNNFPQQQQIHHQQQQLSQLGFQNNFSNNLPHFFSAQNPNLNQFQQINQNKKN</sequence>
<feature type="region of interest" description="Disordered" evidence="2">
    <location>
        <begin position="379"/>
        <end position="411"/>
    </location>
</feature>
<dbReference type="InterPro" id="IPR051481">
    <property type="entry name" value="BTB-POZ/Galectin-3-binding"/>
</dbReference>
<dbReference type="InterPro" id="IPR011333">
    <property type="entry name" value="SKP1/BTB/POZ_sf"/>
</dbReference>
<protein>
    <submittedName>
        <fullName evidence="4">Btb/poz domain-containing protein</fullName>
    </submittedName>
</protein>
<proteinExistence type="predicted"/>
<feature type="coiled-coil region" evidence="1">
    <location>
        <begin position="47"/>
        <end position="74"/>
    </location>
</feature>
<dbReference type="Proteomes" id="UP001150062">
    <property type="component" value="Unassembled WGS sequence"/>
</dbReference>
<accession>A0ABQ8Z4E8</accession>
<evidence type="ECO:0000256" key="1">
    <source>
        <dbReference type="SAM" id="Coils"/>
    </source>
</evidence>
<evidence type="ECO:0000259" key="3">
    <source>
        <dbReference type="PROSITE" id="PS50097"/>
    </source>
</evidence>
<feature type="domain" description="BTB" evidence="3">
    <location>
        <begin position="19"/>
        <end position="154"/>
    </location>
</feature>
<dbReference type="SMART" id="SM00225">
    <property type="entry name" value="BTB"/>
    <property type="match status" value="1"/>
</dbReference>
<name>A0ABQ8Z4E8_9EUKA</name>
<keyword evidence="5" id="KW-1185">Reference proteome</keyword>
<feature type="compositionally biased region" description="Low complexity" evidence="2">
    <location>
        <begin position="399"/>
        <end position="411"/>
    </location>
</feature>
<evidence type="ECO:0000313" key="5">
    <source>
        <dbReference type="Proteomes" id="UP001150062"/>
    </source>
</evidence>
<dbReference type="SUPFAM" id="SSF54695">
    <property type="entry name" value="POZ domain"/>
    <property type="match status" value="1"/>
</dbReference>